<evidence type="ECO:0000313" key="1">
    <source>
        <dbReference type="EMBL" id="ADW17560.1"/>
    </source>
</evidence>
<protein>
    <recommendedName>
        <fullName evidence="3">DUF2314 domain-containing protein</fullName>
    </recommendedName>
</protein>
<accession>A0A7U3YLG5</accession>
<dbReference type="KEGG" id="dpr:Despr_1398"/>
<sequence length="131" mass="15116">MKKKNILKFPTQNDSFPFFKEILENGYHVFSMENAKVPDYYPSKFPDYPGVDVQHLHIGDVITIRVFFRIGSSQHVRADGGYLDLEVEHIEGETVFGVILTRLPKELPLQAGDSLEIYPDEILYKSQMTEH</sequence>
<dbReference type="Proteomes" id="UP000006365">
    <property type="component" value="Chromosome"/>
</dbReference>
<gene>
    <name evidence="1" type="ordered locus">Despr_1398</name>
</gene>
<keyword evidence="2" id="KW-1185">Reference proteome</keyword>
<dbReference type="AlphaFoldDB" id="A0A7U3YLG5"/>
<reference evidence="1 2" key="1">
    <citation type="journal article" date="2011" name="Stand. Genomic Sci.">
        <title>Complete genome sequence of Desulfobulbus propionicus type strain (1pr3).</title>
        <authorList>
            <person name="Pagani I."/>
            <person name="Lapidus A."/>
            <person name="Nolan M."/>
            <person name="Lucas S."/>
            <person name="Hammon N."/>
            <person name="Deshpande S."/>
            <person name="Cheng J.F."/>
            <person name="Chertkov O."/>
            <person name="Davenport K."/>
            <person name="Tapia R."/>
            <person name="Han C."/>
            <person name="Goodwin L."/>
            <person name="Pitluck S."/>
            <person name="Liolios K."/>
            <person name="Mavromatis K."/>
            <person name="Ivanova N."/>
            <person name="Mikhailova N."/>
            <person name="Pati A."/>
            <person name="Chen A."/>
            <person name="Palaniappan K."/>
            <person name="Land M."/>
            <person name="Hauser L."/>
            <person name="Chang Y.J."/>
            <person name="Jeffries C.D."/>
            <person name="Detter J.C."/>
            <person name="Brambilla E."/>
            <person name="Kannan K.P."/>
            <person name="Djao O.D."/>
            <person name="Rohde M."/>
            <person name="Pukall R."/>
            <person name="Spring S."/>
            <person name="Goker M."/>
            <person name="Sikorski J."/>
            <person name="Woyke T."/>
            <person name="Bristow J."/>
            <person name="Eisen J.A."/>
            <person name="Markowitz V."/>
            <person name="Hugenholtz P."/>
            <person name="Kyrpides N.C."/>
            <person name="Klenk H.P."/>
        </authorList>
    </citation>
    <scope>NUCLEOTIDE SEQUENCE [LARGE SCALE GENOMIC DNA]</scope>
    <source>
        <strain evidence="2">ATCC 33891 / DSM 2032 / 1pr3</strain>
    </source>
</reference>
<evidence type="ECO:0000313" key="2">
    <source>
        <dbReference type="Proteomes" id="UP000006365"/>
    </source>
</evidence>
<proteinExistence type="predicted"/>
<dbReference type="EMBL" id="CP002364">
    <property type="protein sequence ID" value="ADW17560.1"/>
    <property type="molecule type" value="Genomic_DNA"/>
</dbReference>
<name>A0A7U3YLG5_DESPD</name>
<evidence type="ECO:0008006" key="3">
    <source>
        <dbReference type="Google" id="ProtNLM"/>
    </source>
</evidence>
<organism evidence="1 2">
    <name type="scientific">Desulfobulbus propionicus (strain ATCC 33891 / DSM 2032 / VKM B-1956 / 1pr3)</name>
    <dbReference type="NCBI Taxonomy" id="577650"/>
    <lineage>
        <taxon>Bacteria</taxon>
        <taxon>Pseudomonadati</taxon>
        <taxon>Thermodesulfobacteriota</taxon>
        <taxon>Desulfobulbia</taxon>
        <taxon>Desulfobulbales</taxon>
        <taxon>Desulfobulbaceae</taxon>
        <taxon>Desulfobulbus</taxon>
    </lineage>
</organism>